<organism evidence="1 2">
    <name type="scientific">Paraprevotella clara YIT 11840</name>
    <dbReference type="NCBI Taxonomy" id="762968"/>
    <lineage>
        <taxon>Bacteria</taxon>
        <taxon>Pseudomonadati</taxon>
        <taxon>Bacteroidota</taxon>
        <taxon>Bacteroidia</taxon>
        <taxon>Bacteroidales</taxon>
        <taxon>Prevotellaceae</taxon>
        <taxon>Paraprevotella</taxon>
    </lineage>
</organism>
<accession>G5SV74</accession>
<gene>
    <name evidence="1" type="ORF">HMPREF9441_03393</name>
</gene>
<keyword evidence="2" id="KW-1185">Reference proteome</keyword>
<dbReference type="HOGENOM" id="CLU_3237125_0_0_10"/>
<reference evidence="1 2" key="1">
    <citation type="submission" date="2011-03" db="EMBL/GenBank/DDBJ databases">
        <authorList>
            <person name="Weinstock G."/>
            <person name="Sodergren E."/>
            <person name="Clifton S."/>
            <person name="Fulton L."/>
            <person name="Fulton B."/>
            <person name="Courtney L."/>
            <person name="Fronick C."/>
            <person name="Harrison M."/>
            <person name="Strong C."/>
            <person name="Farmer C."/>
            <person name="Delahaunty K."/>
            <person name="Markovic C."/>
            <person name="Hall O."/>
            <person name="Minx P."/>
            <person name="Tomlinson C."/>
            <person name="Mitreva M."/>
            <person name="Hou S."/>
            <person name="Chen J."/>
            <person name="Wollam A."/>
            <person name="Pepin K.H."/>
            <person name="Johnson M."/>
            <person name="Bhonagiri V."/>
            <person name="Zhang X."/>
            <person name="Suruliraj S."/>
            <person name="Warren W."/>
            <person name="Chinwalla A."/>
            <person name="Mardis E.R."/>
            <person name="Wilson R.K."/>
        </authorList>
    </citation>
    <scope>NUCLEOTIDE SEQUENCE [LARGE SCALE GENOMIC DNA]</scope>
    <source>
        <strain evidence="1 2">YIT 11840</strain>
    </source>
</reference>
<dbReference type="Proteomes" id="UP000003598">
    <property type="component" value="Unassembled WGS sequence"/>
</dbReference>
<dbReference type="EMBL" id="AFFY01000054">
    <property type="protein sequence ID" value="EHG98874.1"/>
    <property type="molecule type" value="Genomic_DNA"/>
</dbReference>
<evidence type="ECO:0000313" key="1">
    <source>
        <dbReference type="EMBL" id="EHG98874.1"/>
    </source>
</evidence>
<comment type="caution">
    <text evidence="1">The sequence shown here is derived from an EMBL/GenBank/DDBJ whole genome shotgun (WGS) entry which is preliminary data.</text>
</comment>
<evidence type="ECO:0000313" key="2">
    <source>
        <dbReference type="Proteomes" id="UP000003598"/>
    </source>
</evidence>
<proteinExistence type="predicted"/>
<sequence length="43" mass="4945">MWKKHLSDGVPTGRNWCGEVRKSPSFSLFGGRKLSKSGWHNER</sequence>
<dbReference type="AlphaFoldDB" id="G5SV74"/>
<dbReference type="STRING" id="762968.HMPREF9441_03393"/>
<name>G5SV74_9BACT</name>
<protein>
    <submittedName>
        <fullName evidence="1">Uncharacterized protein</fullName>
    </submittedName>
</protein>